<dbReference type="GO" id="GO:0006420">
    <property type="term" value="P:arginyl-tRNA aminoacylation"/>
    <property type="evidence" value="ECO:0007669"/>
    <property type="project" value="InterPro"/>
</dbReference>
<dbReference type="PROSITE" id="PS50861">
    <property type="entry name" value="AA_TRNA_LIGASE_II_GLYAB"/>
    <property type="match status" value="1"/>
</dbReference>
<evidence type="ECO:0000313" key="12">
    <source>
        <dbReference type="EMBL" id="QOY87729.1"/>
    </source>
</evidence>
<accession>A0A7S7SJY1</accession>
<evidence type="ECO:0000256" key="10">
    <source>
        <dbReference type="HAMAP-Rule" id="MF_00255"/>
    </source>
</evidence>
<evidence type="ECO:0000259" key="11">
    <source>
        <dbReference type="Pfam" id="PF05746"/>
    </source>
</evidence>
<evidence type="ECO:0000256" key="4">
    <source>
        <dbReference type="ARBA" id="ARBA00022598"/>
    </source>
</evidence>
<dbReference type="HAMAP" id="MF_00255">
    <property type="entry name" value="Gly_tRNA_synth_beta"/>
    <property type="match status" value="1"/>
</dbReference>
<dbReference type="GO" id="GO:0006426">
    <property type="term" value="P:glycyl-tRNA aminoacylation"/>
    <property type="evidence" value="ECO:0007669"/>
    <property type="project" value="UniProtKB-UniRule"/>
</dbReference>
<feature type="domain" description="DALR anticodon binding" evidence="11">
    <location>
        <begin position="589"/>
        <end position="680"/>
    </location>
</feature>
<dbReference type="InterPro" id="IPR015944">
    <property type="entry name" value="Gly-tRNA-synth_bsu"/>
</dbReference>
<dbReference type="EC" id="6.1.1.14" evidence="10"/>
<dbReference type="NCBIfam" id="TIGR00211">
    <property type="entry name" value="glyS"/>
    <property type="match status" value="1"/>
</dbReference>
<dbReference type="Pfam" id="PF05746">
    <property type="entry name" value="DALR_1"/>
    <property type="match status" value="1"/>
</dbReference>
<organism evidence="12 13">
    <name type="scientific">Paludibaculum fermentans</name>
    <dbReference type="NCBI Taxonomy" id="1473598"/>
    <lineage>
        <taxon>Bacteria</taxon>
        <taxon>Pseudomonadati</taxon>
        <taxon>Acidobacteriota</taxon>
        <taxon>Terriglobia</taxon>
        <taxon>Bryobacterales</taxon>
        <taxon>Bryobacteraceae</taxon>
        <taxon>Paludibaculum</taxon>
    </lineage>
</organism>
<dbReference type="PANTHER" id="PTHR30075">
    <property type="entry name" value="GLYCYL-TRNA SYNTHETASE"/>
    <property type="match status" value="1"/>
</dbReference>
<sequence>MSEVKPFLLELGVEEIPHWMIVPALGDMERLFLELCQTHQLVPGDLKFDGTPRRLVLRAAGLPERQADRVELVMGPPKSAGAGAAMGFAKKNGVTVEQLSTEVTPKGEYFALSRKIEGREVRQILAEALPTLISKIPWPKAMYWTGKGGTTFIRPIRWIVALLGDSVVEFELAGVQSGTLSRGHRRLGADEIAFDHTNYEERLEKNGVILSAAKRRKRIQDGIKKLLKGKGLELIADDSLLDDLVYLTEYPTPILGSFNPEFLALPQEVLSTVMRHHQRYFTMRDGEGKMAPHFLAIMNMKADKKGYVVKGNERVLEARFNDARFFWDQDQSKKLSDRVEDLANVTFQAKLGSYKDKRLGVEAGVCRIAAALNLDTRLARRSAELCKTDLMTEMVKELTELQGVMGGLYAKVQGEPDEVWKAIYEHYEPASMESEVPSSDYGKILSIADKLDSLEGCFALGMIPSGSKDPLGLRRAAQGIVKTIVEGRLRLNLKKLVNEGAEETNRTFLRIRSDYKEDRAADGELKLAKQIWEFLLDRVRYYFREVRHYAYDELSAVLAAGPVDLVDIESRLYALKLVRQTEEFEPLAAAFKRMRNILKQAGWQSGSVNPALLEEGAERELFDETSRVLAKVAVYRQSEDYMASLNVISTLKPAVDHFFDKILVNAPDPAVRDNRLALLGGLYNEVSSIADFSEIVTSSTTE</sequence>
<proteinExistence type="inferred from homology"/>
<dbReference type="SUPFAM" id="SSF109604">
    <property type="entry name" value="HD-domain/PDEase-like"/>
    <property type="match status" value="1"/>
</dbReference>
<comment type="similarity">
    <text evidence="2 10">Belongs to the class-II aminoacyl-tRNA synthetase family.</text>
</comment>
<dbReference type="AlphaFoldDB" id="A0A7S7SJY1"/>
<comment type="subunit">
    <text evidence="10">Tetramer of two alpha and two beta subunits.</text>
</comment>
<dbReference type="KEGG" id="pfer:IRI77_34125"/>
<dbReference type="GO" id="GO:0005524">
    <property type="term" value="F:ATP binding"/>
    <property type="evidence" value="ECO:0007669"/>
    <property type="project" value="UniProtKB-UniRule"/>
</dbReference>
<keyword evidence="3 10" id="KW-0963">Cytoplasm</keyword>
<evidence type="ECO:0000256" key="1">
    <source>
        <dbReference type="ARBA" id="ARBA00004496"/>
    </source>
</evidence>
<keyword evidence="4 10" id="KW-0436">Ligase</keyword>
<dbReference type="InterPro" id="IPR006194">
    <property type="entry name" value="Gly-tRNA-synth_heterodimer"/>
</dbReference>
<keyword evidence="5 10" id="KW-0547">Nucleotide-binding</keyword>
<evidence type="ECO:0000256" key="8">
    <source>
        <dbReference type="ARBA" id="ARBA00023146"/>
    </source>
</evidence>
<dbReference type="EMBL" id="CP063849">
    <property type="protein sequence ID" value="QOY87729.1"/>
    <property type="molecule type" value="Genomic_DNA"/>
</dbReference>
<keyword evidence="8 10" id="KW-0030">Aminoacyl-tRNA synthetase</keyword>
<reference evidence="12 13" key="1">
    <citation type="submission" date="2020-10" db="EMBL/GenBank/DDBJ databases">
        <title>Complete genome sequence of Paludibaculum fermentans P105T, a facultatively anaerobic acidobacterium capable of dissimilatory Fe(III) reduction.</title>
        <authorList>
            <person name="Dedysh S.N."/>
            <person name="Beletsky A.V."/>
            <person name="Kulichevskaya I.S."/>
            <person name="Mardanov A.V."/>
            <person name="Ravin N.V."/>
        </authorList>
    </citation>
    <scope>NUCLEOTIDE SEQUENCE [LARGE SCALE GENOMIC DNA]</scope>
    <source>
        <strain evidence="12 13">P105</strain>
    </source>
</reference>
<keyword evidence="13" id="KW-1185">Reference proteome</keyword>
<keyword evidence="6 10" id="KW-0067">ATP-binding</keyword>
<keyword evidence="7 10" id="KW-0648">Protein biosynthesis</keyword>
<name>A0A7S7SJY1_PALFE</name>
<evidence type="ECO:0000256" key="7">
    <source>
        <dbReference type="ARBA" id="ARBA00022917"/>
    </source>
</evidence>
<evidence type="ECO:0000256" key="9">
    <source>
        <dbReference type="ARBA" id="ARBA00047937"/>
    </source>
</evidence>
<protein>
    <recommendedName>
        <fullName evidence="10">Glycine--tRNA ligase beta subunit</fullName>
        <ecNumber evidence="10">6.1.1.14</ecNumber>
    </recommendedName>
    <alternativeName>
        <fullName evidence="10">Glycyl-tRNA synthetase beta subunit</fullName>
        <shortName evidence="10">GlyRS</shortName>
    </alternativeName>
</protein>
<dbReference type="Pfam" id="PF02092">
    <property type="entry name" value="tRNA_synt_2f"/>
    <property type="match status" value="1"/>
</dbReference>
<comment type="subcellular location">
    <subcellularLocation>
        <location evidence="1 10">Cytoplasm</location>
    </subcellularLocation>
</comment>
<dbReference type="PRINTS" id="PR01045">
    <property type="entry name" value="TRNASYNTHGB"/>
</dbReference>
<evidence type="ECO:0000256" key="2">
    <source>
        <dbReference type="ARBA" id="ARBA00008226"/>
    </source>
</evidence>
<dbReference type="PANTHER" id="PTHR30075:SF2">
    <property type="entry name" value="GLYCINE--TRNA LIGASE, CHLOROPLASTIC_MITOCHONDRIAL 2"/>
    <property type="match status" value="1"/>
</dbReference>
<gene>
    <name evidence="10" type="primary">glyS</name>
    <name evidence="12" type="ORF">IRI77_34125</name>
</gene>
<dbReference type="Proteomes" id="UP000593892">
    <property type="component" value="Chromosome"/>
</dbReference>
<evidence type="ECO:0000256" key="3">
    <source>
        <dbReference type="ARBA" id="ARBA00022490"/>
    </source>
</evidence>
<dbReference type="InterPro" id="IPR008909">
    <property type="entry name" value="DALR_anticod-bd"/>
</dbReference>
<evidence type="ECO:0000256" key="6">
    <source>
        <dbReference type="ARBA" id="ARBA00022840"/>
    </source>
</evidence>
<evidence type="ECO:0000256" key="5">
    <source>
        <dbReference type="ARBA" id="ARBA00022741"/>
    </source>
</evidence>
<evidence type="ECO:0000313" key="13">
    <source>
        <dbReference type="Proteomes" id="UP000593892"/>
    </source>
</evidence>
<dbReference type="RefSeq" id="WP_194449396.1">
    <property type="nucleotide sequence ID" value="NZ_CP063849.1"/>
</dbReference>
<dbReference type="GO" id="GO:0004814">
    <property type="term" value="F:arginine-tRNA ligase activity"/>
    <property type="evidence" value="ECO:0007669"/>
    <property type="project" value="InterPro"/>
</dbReference>
<comment type="catalytic activity">
    <reaction evidence="9 10">
        <text>tRNA(Gly) + glycine + ATP = glycyl-tRNA(Gly) + AMP + diphosphate</text>
        <dbReference type="Rhea" id="RHEA:16013"/>
        <dbReference type="Rhea" id="RHEA-COMP:9664"/>
        <dbReference type="Rhea" id="RHEA-COMP:9683"/>
        <dbReference type="ChEBI" id="CHEBI:30616"/>
        <dbReference type="ChEBI" id="CHEBI:33019"/>
        <dbReference type="ChEBI" id="CHEBI:57305"/>
        <dbReference type="ChEBI" id="CHEBI:78442"/>
        <dbReference type="ChEBI" id="CHEBI:78522"/>
        <dbReference type="ChEBI" id="CHEBI:456215"/>
        <dbReference type="EC" id="6.1.1.14"/>
    </reaction>
</comment>
<dbReference type="GO" id="GO:0004820">
    <property type="term" value="F:glycine-tRNA ligase activity"/>
    <property type="evidence" value="ECO:0007669"/>
    <property type="project" value="UniProtKB-UniRule"/>
</dbReference>
<dbReference type="GO" id="GO:0005829">
    <property type="term" value="C:cytosol"/>
    <property type="evidence" value="ECO:0007669"/>
    <property type="project" value="TreeGrafter"/>
</dbReference>